<reference evidence="3" key="1">
    <citation type="journal article" date="2022" name="G3 (Bethesda)">
        <title>Unveiling the complete genome sequence of Alicyclobacillus acidoterrestris DSM 3922T, a taint-producing strain.</title>
        <authorList>
            <person name="Leonardo I.C."/>
            <person name="Barreto Crespo M.T."/>
            <person name="Gaspar F.B."/>
        </authorList>
    </citation>
    <scope>NUCLEOTIDE SEQUENCE [LARGE SCALE GENOMIC DNA]</scope>
    <source>
        <strain evidence="3">DSM 3922</strain>
    </source>
</reference>
<dbReference type="EMBL" id="CP080467">
    <property type="protein sequence ID" value="UNO49025.1"/>
    <property type="molecule type" value="Genomic_DNA"/>
</dbReference>
<evidence type="ECO:0000313" key="2">
    <source>
        <dbReference type="EMBL" id="UNO49025.1"/>
    </source>
</evidence>
<protein>
    <submittedName>
        <fullName evidence="2">Uncharacterized protein</fullName>
    </submittedName>
</protein>
<name>A0A9E6ZRD0_ALIAG</name>
<accession>A0A9E6ZRD0</accession>
<organism evidence="2 3">
    <name type="scientific">Alicyclobacillus acidoterrestris (strain ATCC 49025 / DSM 3922 / CIP 106132 / NCIMB 13137 / GD3B)</name>
    <dbReference type="NCBI Taxonomy" id="1356854"/>
    <lineage>
        <taxon>Bacteria</taxon>
        <taxon>Bacillati</taxon>
        <taxon>Bacillota</taxon>
        <taxon>Bacilli</taxon>
        <taxon>Bacillales</taxon>
        <taxon>Alicyclobacillaceae</taxon>
        <taxon>Alicyclobacillus</taxon>
    </lineage>
</organism>
<proteinExistence type="predicted"/>
<sequence>MRRIVGLVSMVNMLPGFGPLAQIQQMTGQIQPMLDKIAEDPNVETYIRQLPPDQVKYFLNMVIARLEWVINGNDRSNQDASEGQGSHREESTITTIAQGSEGGISVE</sequence>
<dbReference type="Proteomes" id="UP000829401">
    <property type="component" value="Chromosome"/>
</dbReference>
<keyword evidence="3" id="KW-1185">Reference proteome</keyword>
<dbReference type="AlphaFoldDB" id="A0A9E6ZRD0"/>
<gene>
    <name evidence="2" type="ORF">K1I37_00160</name>
</gene>
<feature type="compositionally biased region" description="Polar residues" evidence="1">
    <location>
        <begin position="74"/>
        <end position="84"/>
    </location>
</feature>
<dbReference type="RefSeq" id="WP_152498836.1">
    <property type="nucleotide sequence ID" value="NZ_AURB01000154.1"/>
</dbReference>
<feature type="region of interest" description="Disordered" evidence="1">
    <location>
        <begin position="74"/>
        <end position="107"/>
    </location>
</feature>
<evidence type="ECO:0000313" key="3">
    <source>
        <dbReference type="Proteomes" id="UP000829401"/>
    </source>
</evidence>
<dbReference type="KEGG" id="aaco:K1I37_00160"/>
<evidence type="ECO:0000256" key="1">
    <source>
        <dbReference type="SAM" id="MobiDB-lite"/>
    </source>
</evidence>